<dbReference type="GO" id="GO:0008833">
    <property type="term" value="F:deoxyribonuclease IV (phage-T4-induced) activity"/>
    <property type="evidence" value="ECO:0007669"/>
    <property type="project" value="UniProtKB-EC"/>
</dbReference>
<keyword evidence="2" id="KW-0255">Endonuclease</keyword>
<dbReference type="RefSeq" id="WP_190238737.1">
    <property type="nucleotide sequence ID" value="NZ_QFGA01000001.1"/>
</dbReference>
<organism evidence="2 3">
    <name type="scientific">Pelotomaculum schinkii</name>
    <dbReference type="NCBI Taxonomy" id="78350"/>
    <lineage>
        <taxon>Bacteria</taxon>
        <taxon>Bacillati</taxon>
        <taxon>Bacillota</taxon>
        <taxon>Clostridia</taxon>
        <taxon>Eubacteriales</taxon>
        <taxon>Desulfotomaculaceae</taxon>
        <taxon>Pelotomaculum</taxon>
    </lineage>
</organism>
<dbReference type="EMBL" id="QFGA01000001">
    <property type="protein sequence ID" value="TEB06484.1"/>
    <property type="molecule type" value="Genomic_DNA"/>
</dbReference>
<dbReference type="AlphaFoldDB" id="A0A4Y7RBX4"/>
<dbReference type="Pfam" id="PF01261">
    <property type="entry name" value="AP_endonuc_2"/>
    <property type="match status" value="1"/>
</dbReference>
<keyword evidence="2" id="KW-0540">Nuclease</keyword>
<dbReference type="GO" id="GO:0008081">
    <property type="term" value="F:phosphoric diester hydrolase activity"/>
    <property type="evidence" value="ECO:0007669"/>
    <property type="project" value="TreeGrafter"/>
</dbReference>
<dbReference type="GO" id="GO:0006284">
    <property type="term" value="P:base-excision repair"/>
    <property type="evidence" value="ECO:0007669"/>
    <property type="project" value="TreeGrafter"/>
</dbReference>
<dbReference type="InterPro" id="IPR036237">
    <property type="entry name" value="Xyl_isomerase-like_sf"/>
</dbReference>
<dbReference type="GO" id="GO:0003906">
    <property type="term" value="F:DNA-(apurinic or apyrimidinic site) endonuclease activity"/>
    <property type="evidence" value="ECO:0007669"/>
    <property type="project" value="TreeGrafter"/>
</dbReference>
<dbReference type="InterPro" id="IPR001719">
    <property type="entry name" value="AP_endonuc_2"/>
</dbReference>
<name>A0A4Y7RBX4_9FIRM</name>
<evidence type="ECO:0000313" key="3">
    <source>
        <dbReference type="Proteomes" id="UP000298324"/>
    </source>
</evidence>
<dbReference type="InterPro" id="IPR013022">
    <property type="entry name" value="Xyl_isomerase-like_TIM-brl"/>
</dbReference>
<evidence type="ECO:0000313" key="2">
    <source>
        <dbReference type="EMBL" id="TEB06484.1"/>
    </source>
</evidence>
<dbReference type="SUPFAM" id="SSF51658">
    <property type="entry name" value="Xylose isomerase-like"/>
    <property type="match status" value="1"/>
</dbReference>
<dbReference type="GO" id="GO:0003677">
    <property type="term" value="F:DNA binding"/>
    <property type="evidence" value="ECO:0007669"/>
    <property type="project" value="InterPro"/>
</dbReference>
<dbReference type="GO" id="GO:0008270">
    <property type="term" value="F:zinc ion binding"/>
    <property type="evidence" value="ECO:0007669"/>
    <property type="project" value="InterPro"/>
</dbReference>
<keyword evidence="2" id="KW-0378">Hydrolase</keyword>
<accession>A0A4Y7RBX4</accession>
<dbReference type="EC" id="3.1.21.2" evidence="2"/>
<feature type="domain" description="Xylose isomerase-like TIM barrel" evidence="1">
    <location>
        <begin position="27"/>
        <end position="268"/>
    </location>
</feature>
<dbReference type="Gene3D" id="3.20.20.150">
    <property type="entry name" value="Divalent-metal-dependent TIM barrel enzymes"/>
    <property type="match status" value="1"/>
</dbReference>
<dbReference type="PANTHER" id="PTHR21445:SF0">
    <property type="entry name" value="APURINIC-APYRIMIDINIC ENDONUCLEASE"/>
    <property type="match status" value="1"/>
</dbReference>
<dbReference type="Proteomes" id="UP000298324">
    <property type="component" value="Unassembled WGS sequence"/>
</dbReference>
<dbReference type="PANTHER" id="PTHR21445">
    <property type="entry name" value="ENDONUCLEASE IV ENDODEOXYRIBONUCLEASE IV"/>
    <property type="match status" value="1"/>
</dbReference>
<comment type="caution">
    <text evidence="2">The sequence shown here is derived from an EMBL/GenBank/DDBJ whole genome shotgun (WGS) entry which is preliminary data.</text>
</comment>
<dbReference type="SMART" id="SM00518">
    <property type="entry name" value="AP2Ec"/>
    <property type="match status" value="1"/>
</dbReference>
<sequence length="289" mass="31392">MTIYFGPAGASESFYAQGHKSSLDMPEWLAKLGLNAYEYQSTRGVKIGGEMAVKLGQLASQQGIRLSMHAPYYINLAARDEEMKRKTKAHLLNALKAASLMGAKVVVFHPGSGSGGDRKEILAGAKNFLKEILNEAEAEGTGAVQLAPETMGKRNQLGSLEEILELCELGPRLVPAVDFGHLNALSGGALVDRPAFAAILELIQERLGRAYIQNLHIHFSPVEFTGAGEKKHGTTLDTNLGPDFAPLAEILVEWGLTPTIICESAGRQAEDAIVYRDIYYRLKEEKKKA</sequence>
<reference evidence="2 3" key="1">
    <citation type="journal article" date="2018" name="Environ. Microbiol.">
        <title>Novel energy conservation strategies and behaviour of Pelotomaculum schinkii driving syntrophic propionate catabolism.</title>
        <authorList>
            <person name="Hidalgo-Ahumada C.A.P."/>
            <person name="Nobu M.K."/>
            <person name="Narihiro T."/>
            <person name="Tamaki H."/>
            <person name="Liu W.T."/>
            <person name="Kamagata Y."/>
            <person name="Stams A.J.M."/>
            <person name="Imachi H."/>
            <person name="Sousa D.Z."/>
        </authorList>
    </citation>
    <scope>NUCLEOTIDE SEQUENCE [LARGE SCALE GENOMIC DNA]</scope>
    <source>
        <strain evidence="2 3">HH</strain>
    </source>
</reference>
<evidence type="ECO:0000259" key="1">
    <source>
        <dbReference type="Pfam" id="PF01261"/>
    </source>
</evidence>
<keyword evidence="3" id="KW-1185">Reference proteome</keyword>
<gene>
    <name evidence="2" type="primary">nfo</name>
    <name evidence="2" type="ORF">Psch_00012</name>
</gene>
<proteinExistence type="predicted"/>
<protein>
    <submittedName>
        <fullName evidence="2">Putative endonuclease 4</fullName>
        <ecNumber evidence="2">3.1.21.2</ecNumber>
    </submittedName>
</protein>